<dbReference type="GO" id="GO:0046872">
    <property type="term" value="F:metal ion binding"/>
    <property type="evidence" value="ECO:0007669"/>
    <property type="project" value="UniProtKB-KW"/>
</dbReference>
<keyword evidence="10" id="KW-1185">Reference proteome</keyword>
<evidence type="ECO:0000259" key="8">
    <source>
        <dbReference type="SMART" id="SM00479"/>
    </source>
</evidence>
<dbReference type="SUPFAM" id="SSF53098">
    <property type="entry name" value="Ribonuclease H-like"/>
    <property type="match status" value="1"/>
</dbReference>
<dbReference type="CDD" id="cd06127">
    <property type="entry name" value="DEDDh"/>
    <property type="match status" value="1"/>
</dbReference>
<reference evidence="9" key="1">
    <citation type="journal article" date="2023" name="GigaByte">
        <title>Genome assembly of the bearded iris, Iris pallida Lam.</title>
        <authorList>
            <person name="Bruccoleri R.E."/>
            <person name="Oakeley E.J."/>
            <person name="Faust A.M.E."/>
            <person name="Altorfer M."/>
            <person name="Dessus-Babus S."/>
            <person name="Burckhardt D."/>
            <person name="Oertli M."/>
            <person name="Naumann U."/>
            <person name="Petersen F."/>
            <person name="Wong J."/>
        </authorList>
    </citation>
    <scope>NUCLEOTIDE SEQUENCE</scope>
    <source>
        <strain evidence="9">GSM-AAB239-AS_SAM_17_03QT</strain>
    </source>
</reference>
<dbReference type="GO" id="GO:0003676">
    <property type="term" value="F:nucleic acid binding"/>
    <property type="evidence" value="ECO:0007669"/>
    <property type="project" value="InterPro"/>
</dbReference>
<dbReference type="Gene3D" id="3.30.420.10">
    <property type="entry name" value="Ribonuclease H-like superfamily/Ribonuclease H"/>
    <property type="match status" value="1"/>
</dbReference>
<dbReference type="PANTHER" id="PTHR30231">
    <property type="entry name" value="DNA POLYMERASE III SUBUNIT EPSILON"/>
    <property type="match status" value="1"/>
</dbReference>
<dbReference type="InterPro" id="IPR013520">
    <property type="entry name" value="Ribonucl_H"/>
</dbReference>
<dbReference type="SMART" id="SM00479">
    <property type="entry name" value="EXOIII"/>
    <property type="match status" value="1"/>
</dbReference>
<keyword evidence="3" id="KW-0479">Metal-binding</keyword>
<feature type="domain" description="Exonuclease" evidence="8">
    <location>
        <begin position="16"/>
        <end position="190"/>
    </location>
</feature>
<evidence type="ECO:0000256" key="5">
    <source>
        <dbReference type="ARBA" id="ARBA00022839"/>
    </source>
</evidence>
<evidence type="ECO:0000256" key="4">
    <source>
        <dbReference type="ARBA" id="ARBA00022801"/>
    </source>
</evidence>
<comment type="caution">
    <text evidence="9">The sequence shown here is derived from an EMBL/GenBank/DDBJ whole genome shotgun (WGS) entry which is preliminary data.</text>
</comment>
<dbReference type="GO" id="GO:0008408">
    <property type="term" value="F:3'-5' exonuclease activity"/>
    <property type="evidence" value="ECO:0007669"/>
    <property type="project" value="TreeGrafter"/>
</dbReference>
<keyword evidence="2" id="KW-0540">Nuclease</keyword>
<proteinExistence type="predicted"/>
<gene>
    <name evidence="9" type="ORF">M6B38_363995</name>
</gene>
<feature type="region of interest" description="Disordered" evidence="7">
    <location>
        <begin position="206"/>
        <end position="236"/>
    </location>
</feature>
<evidence type="ECO:0000256" key="2">
    <source>
        <dbReference type="ARBA" id="ARBA00022722"/>
    </source>
</evidence>
<evidence type="ECO:0000313" key="9">
    <source>
        <dbReference type="EMBL" id="KAJ6828224.1"/>
    </source>
</evidence>
<evidence type="ECO:0000313" key="10">
    <source>
        <dbReference type="Proteomes" id="UP001140949"/>
    </source>
</evidence>
<dbReference type="FunFam" id="3.30.420.10:FF:000040">
    <property type="entry name" value="Exonuclease family protein"/>
    <property type="match status" value="1"/>
</dbReference>
<evidence type="ECO:0000256" key="1">
    <source>
        <dbReference type="ARBA" id="ARBA00001946"/>
    </source>
</evidence>
<dbReference type="PANTHER" id="PTHR30231:SF4">
    <property type="entry name" value="PROTEIN NEN2"/>
    <property type="match status" value="1"/>
</dbReference>
<accession>A0AAX6GHP7</accession>
<dbReference type="AlphaFoldDB" id="A0AAX6GHP7"/>
<evidence type="ECO:0000256" key="7">
    <source>
        <dbReference type="SAM" id="MobiDB-lite"/>
    </source>
</evidence>
<organism evidence="9 10">
    <name type="scientific">Iris pallida</name>
    <name type="common">Sweet iris</name>
    <dbReference type="NCBI Taxonomy" id="29817"/>
    <lineage>
        <taxon>Eukaryota</taxon>
        <taxon>Viridiplantae</taxon>
        <taxon>Streptophyta</taxon>
        <taxon>Embryophyta</taxon>
        <taxon>Tracheophyta</taxon>
        <taxon>Spermatophyta</taxon>
        <taxon>Magnoliopsida</taxon>
        <taxon>Liliopsida</taxon>
        <taxon>Asparagales</taxon>
        <taxon>Iridaceae</taxon>
        <taxon>Iridoideae</taxon>
        <taxon>Irideae</taxon>
        <taxon>Iris</taxon>
    </lineage>
</organism>
<feature type="compositionally biased region" description="Polar residues" evidence="7">
    <location>
        <begin position="208"/>
        <end position="218"/>
    </location>
</feature>
<dbReference type="InterPro" id="IPR036397">
    <property type="entry name" value="RNaseH_sf"/>
</dbReference>
<dbReference type="Proteomes" id="UP001140949">
    <property type="component" value="Unassembled WGS sequence"/>
</dbReference>
<name>A0AAX6GHP7_IRIPA</name>
<dbReference type="InterPro" id="IPR012337">
    <property type="entry name" value="RNaseH-like_sf"/>
</dbReference>
<protein>
    <submittedName>
        <fullName evidence="9">Protein NEN1-like</fullName>
    </submittedName>
</protein>
<reference evidence="9" key="2">
    <citation type="submission" date="2023-04" db="EMBL/GenBank/DDBJ databases">
        <authorList>
            <person name="Bruccoleri R.E."/>
            <person name="Oakeley E.J."/>
            <person name="Faust A.-M."/>
            <person name="Dessus-Babus S."/>
            <person name="Altorfer M."/>
            <person name="Burckhardt D."/>
            <person name="Oertli M."/>
            <person name="Naumann U."/>
            <person name="Petersen F."/>
            <person name="Wong J."/>
        </authorList>
    </citation>
    <scope>NUCLEOTIDE SEQUENCE</scope>
    <source>
        <strain evidence="9">GSM-AAB239-AS_SAM_17_03QT</strain>
        <tissue evidence="9">Leaf</tissue>
    </source>
</reference>
<keyword evidence="6" id="KW-0460">Magnesium</keyword>
<dbReference type="EMBL" id="JANAVB010019600">
    <property type="protein sequence ID" value="KAJ6828224.1"/>
    <property type="molecule type" value="Genomic_DNA"/>
</dbReference>
<comment type="cofactor">
    <cofactor evidence="1">
        <name>Mg(2+)</name>
        <dbReference type="ChEBI" id="CHEBI:18420"/>
    </cofactor>
</comment>
<evidence type="ECO:0000256" key="3">
    <source>
        <dbReference type="ARBA" id="ARBA00022723"/>
    </source>
</evidence>
<evidence type="ECO:0000256" key="6">
    <source>
        <dbReference type="ARBA" id="ARBA00022842"/>
    </source>
</evidence>
<dbReference type="Pfam" id="PF00929">
    <property type="entry name" value="RNase_T"/>
    <property type="match status" value="1"/>
</dbReference>
<sequence>MEGSSSPSASSSAAAEIAFFDVETTVPLRPGAGYSLLEFGAIVVCRRTLVELASYSTLIRPSDPSSISLTSVRCNGITRDTVAAAPSFRDVAAKVFDTLNGRVWAGHNIVRFDCARIREAFAEVGMPAPEAKGMIDTLPLLTQRFGRRAGDMKMATLATYFGLGQQKHRSLDDVRMNLEVVKYCATVLFLESSLLDVLPVTSPACKKASQSNQVNGNFSPGDAKPKLNSIPDPLSNQRRQTKITEVHDQAESSTPLSNIDPSCLMANLEQMNIDPSRRNDTEDARPMVHAPETFTTTSASEGSSGYAGFLEPGEVSVDSLSVCQVVDYHRGSMTLHHRDAPLQICCQGLRVQFGINAKFADYAGRPKLNIVVNFPASLCEILDACDRLVQKSGVDSGSRSEWRPTIMKNKYSNSSSIRLHLPIMGIIPNSDVAIYSTEIFKKEPSGDIQELSSKTTVLEQLFFPGAIIDAYFSLDVYDFQQNAGIRLVAKRLVAHTI</sequence>
<keyword evidence="5" id="KW-0269">Exonuclease</keyword>
<keyword evidence="4" id="KW-0378">Hydrolase</keyword>